<dbReference type="PRINTS" id="PR01607">
    <property type="entry name" value="APYRASEFAMLY"/>
</dbReference>
<dbReference type="GO" id="GO:0008768">
    <property type="term" value="F:UDP-sugar diphosphatase activity"/>
    <property type="evidence" value="ECO:0007669"/>
    <property type="project" value="TreeGrafter"/>
</dbReference>
<comment type="caution">
    <text evidence="3">The sequence shown here is derived from an EMBL/GenBank/DDBJ whole genome shotgun (WGS) entry which is preliminary data.</text>
</comment>
<dbReference type="InterPro" id="IPR006179">
    <property type="entry name" value="5_nucleotidase/apyrase"/>
</dbReference>
<dbReference type="EMBL" id="JADIMD010000079">
    <property type="protein sequence ID" value="MBO8474656.1"/>
    <property type="molecule type" value="Genomic_DNA"/>
</dbReference>
<dbReference type="InterPro" id="IPR036907">
    <property type="entry name" value="5'-Nucleotdase_C_sf"/>
</dbReference>
<gene>
    <name evidence="3" type="ORF">IAB91_05140</name>
</gene>
<dbReference type="AlphaFoldDB" id="A0A9D9IMS5"/>
<dbReference type="GO" id="GO:0009166">
    <property type="term" value="P:nucleotide catabolic process"/>
    <property type="evidence" value="ECO:0007669"/>
    <property type="project" value="InterPro"/>
</dbReference>
<evidence type="ECO:0000256" key="1">
    <source>
        <dbReference type="SAM" id="SignalP"/>
    </source>
</evidence>
<feature type="chain" id="PRO_5039303315" evidence="1">
    <location>
        <begin position="23"/>
        <end position="285"/>
    </location>
</feature>
<sequence>MKKIHMIILLSTALWLPVPVSAQDTGDMQWSRTVMDGSRTGVTVPAATDVEKALGAVKGNTYYAPSGKVFKGGTVARVAEAVIEAQPAMAPVKKVIGYSPEAMASEYPESPLSNWFADNLMRATEDACGRHVDMSIANFGGIRVDMPQGDVTVDDIRSMFPFKNDLVYLSMTGKEIRHVLEWMAEEGFQVLGGVRVVAEDGELLSAEIGGRPLDDNAVYGVATISFLLHGGDGLYLADGAEEVVDIPVDIYTAMVRIVGEDAAAGKPITGAADGRVTIIDDKGGE</sequence>
<reference evidence="3" key="1">
    <citation type="submission" date="2020-10" db="EMBL/GenBank/DDBJ databases">
        <authorList>
            <person name="Gilroy R."/>
        </authorList>
    </citation>
    <scope>NUCLEOTIDE SEQUENCE</scope>
    <source>
        <strain evidence="3">B1-13419</strain>
    </source>
</reference>
<evidence type="ECO:0000313" key="4">
    <source>
        <dbReference type="Proteomes" id="UP000823757"/>
    </source>
</evidence>
<keyword evidence="1" id="KW-0732">Signal</keyword>
<dbReference type="Gene3D" id="3.90.780.10">
    <property type="entry name" value="5'-Nucleotidase, C-terminal domain"/>
    <property type="match status" value="1"/>
</dbReference>
<dbReference type="Proteomes" id="UP000823757">
    <property type="component" value="Unassembled WGS sequence"/>
</dbReference>
<dbReference type="InterPro" id="IPR008334">
    <property type="entry name" value="5'-Nucleotdase_C"/>
</dbReference>
<evidence type="ECO:0000313" key="3">
    <source>
        <dbReference type="EMBL" id="MBO8474656.1"/>
    </source>
</evidence>
<organism evidence="3 4">
    <name type="scientific">Candidatus Cryptobacteroides faecigallinarum</name>
    <dbReference type="NCBI Taxonomy" id="2840763"/>
    <lineage>
        <taxon>Bacteria</taxon>
        <taxon>Pseudomonadati</taxon>
        <taxon>Bacteroidota</taxon>
        <taxon>Bacteroidia</taxon>
        <taxon>Bacteroidales</taxon>
        <taxon>Candidatus Cryptobacteroides</taxon>
    </lineage>
</organism>
<dbReference type="Pfam" id="PF02872">
    <property type="entry name" value="5_nucleotid_C"/>
    <property type="match status" value="1"/>
</dbReference>
<evidence type="ECO:0000259" key="2">
    <source>
        <dbReference type="Pfam" id="PF02872"/>
    </source>
</evidence>
<dbReference type="PANTHER" id="PTHR11575">
    <property type="entry name" value="5'-NUCLEOTIDASE-RELATED"/>
    <property type="match status" value="1"/>
</dbReference>
<feature type="signal peptide" evidence="1">
    <location>
        <begin position="1"/>
        <end position="22"/>
    </location>
</feature>
<feature type="domain" description="5'-Nucleotidase C-terminal" evidence="2">
    <location>
        <begin position="99"/>
        <end position="234"/>
    </location>
</feature>
<reference evidence="3" key="2">
    <citation type="journal article" date="2021" name="PeerJ">
        <title>Extensive microbial diversity within the chicken gut microbiome revealed by metagenomics and culture.</title>
        <authorList>
            <person name="Gilroy R."/>
            <person name="Ravi A."/>
            <person name="Getino M."/>
            <person name="Pursley I."/>
            <person name="Horton D.L."/>
            <person name="Alikhan N.F."/>
            <person name="Baker D."/>
            <person name="Gharbi K."/>
            <person name="Hall N."/>
            <person name="Watson M."/>
            <person name="Adriaenssens E.M."/>
            <person name="Foster-Nyarko E."/>
            <person name="Jarju S."/>
            <person name="Secka A."/>
            <person name="Antonio M."/>
            <person name="Oren A."/>
            <person name="Chaudhuri R.R."/>
            <person name="La Ragione R."/>
            <person name="Hildebrand F."/>
            <person name="Pallen M.J."/>
        </authorList>
    </citation>
    <scope>NUCLEOTIDE SEQUENCE</scope>
    <source>
        <strain evidence="3">B1-13419</strain>
    </source>
</reference>
<accession>A0A9D9IMS5</accession>
<dbReference type="GO" id="GO:0008253">
    <property type="term" value="F:5'-nucleotidase activity"/>
    <property type="evidence" value="ECO:0007669"/>
    <property type="project" value="TreeGrafter"/>
</dbReference>
<protein>
    <submittedName>
        <fullName evidence="3">5'-nucleotidase C-terminal domain-containing protein</fullName>
    </submittedName>
</protein>
<proteinExistence type="predicted"/>
<dbReference type="GO" id="GO:0030288">
    <property type="term" value="C:outer membrane-bounded periplasmic space"/>
    <property type="evidence" value="ECO:0007669"/>
    <property type="project" value="TreeGrafter"/>
</dbReference>
<dbReference type="SUPFAM" id="SSF55816">
    <property type="entry name" value="5'-nucleotidase (syn. UDP-sugar hydrolase), C-terminal domain"/>
    <property type="match status" value="1"/>
</dbReference>
<dbReference type="PANTHER" id="PTHR11575:SF46">
    <property type="entry name" value="PROTEIN USHA"/>
    <property type="match status" value="1"/>
</dbReference>
<name>A0A9D9IMS5_9BACT</name>